<evidence type="ECO:0000313" key="2">
    <source>
        <dbReference type="EMBL" id="REK73922.1"/>
    </source>
</evidence>
<protein>
    <submittedName>
        <fullName evidence="2">GGDEF domain-containing protein</fullName>
    </submittedName>
</protein>
<accession>A0A371PDD4</accession>
<dbReference type="EMBL" id="QUBR01000001">
    <property type="protein sequence ID" value="REK73922.1"/>
    <property type="molecule type" value="Genomic_DNA"/>
</dbReference>
<dbReference type="InterPro" id="IPR029016">
    <property type="entry name" value="GAF-like_dom_sf"/>
</dbReference>
<gene>
    <name evidence="2" type="ORF">DX116_00245</name>
</gene>
<comment type="caution">
    <text evidence="2">The sequence shown here is derived from an EMBL/GenBank/DDBJ whole genome shotgun (WGS) entry which is preliminary data.</text>
</comment>
<reference evidence="2 3" key="1">
    <citation type="submission" date="2018-08" db="EMBL/GenBank/DDBJ databases">
        <title>Aeromicrobium sp. M2KJ-4, whole genome shotgun sequence.</title>
        <authorList>
            <person name="Tuo L."/>
        </authorList>
    </citation>
    <scope>NUCLEOTIDE SEQUENCE [LARGE SCALE GENOMIC DNA]</scope>
    <source>
        <strain evidence="2 3">M2KJ-4</strain>
    </source>
</reference>
<keyword evidence="3" id="KW-1185">Reference proteome</keyword>
<organism evidence="2 3">
    <name type="scientific">Aeromicrobium endophyticum</name>
    <dbReference type="NCBI Taxonomy" id="2292704"/>
    <lineage>
        <taxon>Bacteria</taxon>
        <taxon>Bacillati</taxon>
        <taxon>Actinomycetota</taxon>
        <taxon>Actinomycetes</taxon>
        <taxon>Propionibacteriales</taxon>
        <taxon>Nocardioidaceae</taxon>
        <taxon>Aeromicrobium</taxon>
    </lineage>
</organism>
<name>A0A371PDD4_9ACTN</name>
<evidence type="ECO:0000313" key="3">
    <source>
        <dbReference type="Proteomes" id="UP000265581"/>
    </source>
</evidence>
<dbReference type="PANTHER" id="PTHR45138">
    <property type="entry name" value="REGULATORY COMPONENTS OF SENSORY TRANSDUCTION SYSTEM"/>
    <property type="match status" value="1"/>
</dbReference>
<dbReference type="Proteomes" id="UP000265581">
    <property type="component" value="Unassembled WGS sequence"/>
</dbReference>
<dbReference type="Gene3D" id="3.30.70.270">
    <property type="match status" value="1"/>
</dbReference>
<dbReference type="AlphaFoldDB" id="A0A371PDD4"/>
<dbReference type="InterPro" id="IPR029787">
    <property type="entry name" value="Nucleotide_cyclase"/>
</dbReference>
<dbReference type="Gene3D" id="3.30.450.40">
    <property type="match status" value="1"/>
</dbReference>
<dbReference type="SMART" id="SM00267">
    <property type="entry name" value="GGDEF"/>
    <property type="match status" value="1"/>
</dbReference>
<proteinExistence type="predicted"/>
<dbReference type="InterPro" id="IPR043128">
    <property type="entry name" value="Rev_trsase/Diguanyl_cyclase"/>
</dbReference>
<evidence type="ECO:0000259" key="1">
    <source>
        <dbReference type="PROSITE" id="PS50887"/>
    </source>
</evidence>
<dbReference type="GO" id="GO:0052621">
    <property type="term" value="F:diguanylate cyclase activity"/>
    <property type="evidence" value="ECO:0007669"/>
    <property type="project" value="TreeGrafter"/>
</dbReference>
<feature type="domain" description="GGDEF" evidence="1">
    <location>
        <begin position="209"/>
        <end position="335"/>
    </location>
</feature>
<dbReference type="Pfam" id="PF00990">
    <property type="entry name" value="GGDEF"/>
    <property type="match status" value="1"/>
</dbReference>
<dbReference type="Pfam" id="PF13185">
    <property type="entry name" value="GAF_2"/>
    <property type="match status" value="1"/>
</dbReference>
<sequence length="335" mass="36543">MERLVQAVQELSMARNLPQVQQIVRTTARELAGSDGATFVLRDSGQCYYADEDAIEPLWKGSRFPMETCISGWAMLNRQTAVIEDIYVDDRIPHEAYRPTFVKSLAMVPIRSLDPIGAIGNYWADGHVASGDEIRLLQALADATSVAMENIAVYAELERRVVDRTADLERANADIRTLSATDSLTGLLNRRGFFDSAEALLTGARLTGSSCLVAFIDVDGLKTVNDGSGHVAGDEVLVQVAHALRAVTRPHDVVARLGGDEFCVLVVDPPRDQHGLRDRLVARLDAVNLDRRGRLPLSASVGTASTADLPDASIDDLVLAADQKMYQHKRSRHAS</sequence>
<dbReference type="SUPFAM" id="SSF55781">
    <property type="entry name" value="GAF domain-like"/>
    <property type="match status" value="1"/>
</dbReference>
<dbReference type="NCBIfam" id="TIGR00254">
    <property type="entry name" value="GGDEF"/>
    <property type="match status" value="1"/>
</dbReference>
<dbReference type="SUPFAM" id="SSF55073">
    <property type="entry name" value="Nucleotide cyclase"/>
    <property type="match status" value="1"/>
</dbReference>
<dbReference type="InterPro" id="IPR003018">
    <property type="entry name" value="GAF"/>
</dbReference>
<dbReference type="InterPro" id="IPR000160">
    <property type="entry name" value="GGDEF_dom"/>
</dbReference>
<dbReference type="PROSITE" id="PS50887">
    <property type="entry name" value="GGDEF"/>
    <property type="match status" value="1"/>
</dbReference>
<dbReference type="InterPro" id="IPR050469">
    <property type="entry name" value="Diguanylate_Cyclase"/>
</dbReference>
<dbReference type="OrthoDB" id="23692at2"/>
<dbReference type="PANTHER" id="PTHR45138:SF9">
    <property type="entry name" value="DIGUANYLATE CYCLASE DGCM-RELATED"/>
    <property type="match status" value="1"/>
</dbReference>
<dbReference type="CDD" id="cd01949">
    <property type="entry name" value="GGDEF"/>
    <property type="match status" value="1"/>
</dbReference>
<dbReference type="SMART" id="SM00065">
    <property type="entry name" value="GAF"/>
    <property type="match status" value="1"/>
</dbReference>